<name>A0A7I9V690_9ACTN</name>
<gene>
    <name evidence="7" type="ORF">nbrc107696_12230</name>
</gene>
<keyword evidence="8" id="KW-1185">Reference proteome</keyword>
<evidence type="ECO:0000256" key="5">
    <source>
        <dbReference type="SAM" id="MobiDB-lite"/>
    </source>
</evidence>
<dbReference type="Proteomes" id="UP000444960">
    <property type="component" value="Unassembled WGS sequence"/>
</dbReference>
<dbReference type="PANTHER" id="PTHR43563">
    <property type="entry name" value="AMINE OXIDASE"/>
    <property type="match status" value="1"/>
</dbReference>
<dbReference type="InterPro" id="IPR001613">
    <property type="entry name" value="Flavin_amine_oxidase"/>
</dbReference>
<evidence type="ECO:0000256" key="4">
    <source>
        <dbReference type="PIRSR" id="PIRSR601613-1"/>
    </source>
</evidence>
<dbReference type="Gene3D" id="3.50.50.60">
    <property type="entry name" value="FAD/NAD(P)-binding domain"/>
    <property type="match status" value="1"/>
</dbReference>
<dbReference type="InterPro" id="IPR050703">
    <property type="entry name" value="Flavin_MAO"/>
</dbReference>
<evidence type="ECO:0000313" key="7">
    <source>
        <dbReference type="EMBL" id="GEE00777.1"/>
    </source>
</evidence>
<proteinExistence type="inferred from homology"/>
<dbReference type="PANTHER" id="PTHR43563:SF1">
    <property type="entry name" value="AMINE OXIDASE [FLAVIN-CONTAINING] B"/>
    <property type="match status" value="1"/>
</dbReference>
<reference evidence="8" key="1">
    <citation type="submission" date="2019-06" db="EMBL/GenBank/DDBJ databases">
        <title>Gordonia isolated from sludge of a wastewater treatment plant.</title>
        <authorList>
            <person name="Tamura T."/>
            <person name="Aoyama K."/>
            <person name="Kang Y."/>
            <person name="Saito S."/>
            <person name="Akiyama N."/>
            <person name="Yazawa K."/>
            <person name="Gonoi T."/>
            <person name="Mikami Y."/>
        </authorList>
    </citation>
    <scope>NUCLEOTIDE SEQUENCE [LARGE SCALE GENOMIC DNA]</scope>
    <source>
        <strain evidence="8">NBRC 107696</strain>
    </source>
</reference>
<sequence length="454" mass="48410">MNENDSDHIQARVAVVGGGLAGCTAALRLVEQGFSDVVVLEAADSPGGRVGTMSIVGQNLDSGAQFIGPEQTELLAIAAQLGLSEVPMYTDGQDIVRHVPGSNHPELEYFVTAIDEVAASLDLAAPWAHPDAVHLETSSVDAWAHTLGVTDRDALAYIASIVESFVGAQSGDVSVLWFATFVAGAGGWEQATKETLSSRIDGGAGQIIDRLAERLGDRVLVNSPVTAVVQGESSVTLTAGGVRVTADRVVLACSPNELCRMTFTPQLPAQRNELNSNWSFGGGVKFAVAYERPFWRDSELSGTIMPGPTTPVSRIWDNSPTDGSPVGILVGLASRRHVQSMLPPDRGSPAHPHRGVHRDLPRDRRASPDRVRREHLGRQTVDLGLHHGESTGHDAHLLADDPGTDRPTPFRRNGNVGAFHRIHGGSSPIRVARGTGGRRIAETQPHRLIETIHV</sequence>
<evidence type="ECO:0000259" key="6">
    <source>
        <dbReference type="Pfam" id="PF01593"/>
    </source>
</evidence>
<feature type="region of interest" description="Disordered" evidence="5">
    <location>
        <begin position="341"/>
        <end position="412"/>
    </location>
</feature>
<feature type="compositionally biased region" description="Basic and acidic residues" evidence="5">
    <location>
        <begin position="357"/>
        <end position="377"/>
    </location>
</feature>
<feature type="binding site" evidence="4">
    <location>
        <position position="225"/>
    </location>
    <ligand>
        <name>FAD</name>
        <dbReference type="ChEBI" id="CHEBI:57692"/>
    </ligand>
</feature>
<feature type="compositionally biased region" description="Basic and acidic residues" evidence="5">
    <location>
        <begin position="384"/>
        <end position="399"/>
    </location>
</feature>
<dbReference type="EMBL" id="BJOV01000002">
    <property type="protein sequence ID" value="GEE00777.1"/>
    <property type="molecule type" value="Genomic_DNA"/>
</dbReference>
<evidence type="ECO:0000256" key="1">
    <source>
        <dbReference type="ARBA" id="ARBA00001974"/>
    </source>
</evidence>
<comment type="cofactor">
    <cofactor evidence="1">
        <name>FAD</name>
        <dbReference type="ChEBI" id="CHEBI:57692"/>
    </cofactor>
</comment>
<feature type="binding site" evidence="4">
    <location>
        <begin position="41"/>
        <end position="42"/>
    </location>
    <ligand>
        <name>FAD</name>
        <dbReference type="ChEBI" id="CHEBI:57692"/>
    </ligand>
</feature>
<feature type="domain" description="Amine oxidase" evidence="6">
    <location>
        <begin position="20"/>
        <end position="341"/>
    </location>
</feature>
<keyword evidence="3" id="KW-0560">Oxidoreductase</keyword>
<accession>A0A7I9V690</accession>
<dbReference type="OrthoDB" id="337830at2"/>
<dbReference type="GO" id="GO:0016491">
    <property type="term" value="F:oxidoreductase activity"/>
    <property type="evidence" value="ECO:0007669"/>
    <property type="project" value="UniProtKB-KW"/>
</dbReference>
<evidence type="ECO:0000313" key="8">
    <source>
        <dbReference type="Proteomes" id="UP000444960"/>
    </source>
</evidence>
<comment type="caution">
    <text evidence="7">The sequence shown here is derived from an EMBL/GenBank/DDBJ whole genome shotgun (WGS) entry which is preliminary data.</text>
</comment>
<dbReference type="InterPro" id="IPR002937">
    <property type="entry name" value="Amino_oxidase"/>
</dbReference>
<evidence type="ECO:0000256" key="2">
    <source>
        <dbReference type="ARBA" id="ARBA00005995"/>
    </source>
</evidence>
<dbReference type="InterPro" id="IPR036188">
    <property type="entry name" value="FAD/NAD-bd_sf"/>
</dbReference>
<organism evidence="7 8">
    <name type="scientific">Gordonia spumicola</name>
    <dbReference type="NCBI Taxonomy" id="589161"/>
    <lineage>
        <taxon>Bacteria</taxon>
        <taxon>Bacillati</taxon>
        <taxon>Actinomycetota</taxon>
        <taxon>Actinomycetes</taxon>
        <taxon>Mycobacteriales</taxon>
        <taxon>Gordoniaceae</taxon>
        <taxon>Gordonia</taxon>
    </lineage>
</organism>
<dbReference type="AlphaFoldDB" id="A0A7I9V690"/>
<dbReference type="PRINTS" id="PR00757">
    <property type="entry name" value="AMINEOXDASEF"/>
</dbReference>
<evidence type="ECO:0000256" key="3">
    <source>
        <dbReference type="ARBA" id="ARBA00023002"/>
    </source>
</evidence>
<comment type="similarity">
    <text evidence="2">Belongs to the flavin monoamine oxidase family.</text>
</comment>
<protein>
    <recommendedName>
        <fullName evidence="6">Amine oxidase domain-containing protein</fullName>
    </recommendedName>
</protein>
<dbReference type="Pfam" id="PF01593">
    <property type="entry name" value="Amino_oxidase"/>
    <property type="match status" value="1"/>
</dbReference>
<dbReference type="SUPFAM" id="SSF51905">
    <property type="entry name" value="FAD/NAD(P)-binding domain"/>
    <property type="match status" value="1"/>
</dbReference>